<dbReference type="Pfam" id="PF05708">
    <property type="entry name" value="Peptidase_C92"/>
    <property type="match status" value="1"/>
</dbReference>
<sequence>ALLRPGDVLITRHDHAASNLFLPGFWPHAALYIGTPGERKALGVDLPPDILARWGEEISVLEADKEGVLFRRLQDTLAVDSLVVLRPRCELDVIAQAITRVCRHEGKGYNFDFDFFRGDRLVCTEVVYRAYEGLGEMHFQLSEHAGRPALSAEDIIDLALEGRLFEAVALFGVAGCRESLLTEGGKLRACLLRSYRSG</sequence>
<reference evidence="1" key="1">
    <citation type="journal article" date="2020" name="mSystems">
        <title>Genome- and Community-Level Interaction Insights into Carbon Utilization and Element Cycling Functions of Hydrothermarchaeota in Hydrothermal Sediment.</title>
        <authorList>
            <person name="Zhou Z."/>
            <person name="Liu Y."/>
            <person name="Xu W."/>
            <person name="Pan J."/>
            <person name="Luo Z.H."/>
            <person name="Li M."/>
        </authorList>
    </citation>
    <scope>NUCLEOTIDE SEQUENCE [LARGE SCALE GENOMIC DNA]</scope>
    <source>
        <strain evidence="1">HyVt-458</strain>
    </source>
</reference>
<name>A0A831WGR9_9GAMM</name>
<organism evidence="1">
    <name type="scientific">Thiolapillus brandeum</name>
    <dbReference type="NCBI Taxonomy" id="1076588"/>
    <lineage>
        <taxon>Bacteria</taxon>
        <taxon>Pseudomonadati</taxon>
        <taxon>Pseudomonadota</taxon>
        <taxon>Gammaproteobacteria</taxon>
        <taxon>Chromatiales</taxon>
        <taxon>Sedimenticolaceae</taxon>
        <taxon>Thiolapillus</taxon>
    </lineage>
</organism>
<dbReference type="InterPro" id="IPR024453">
    <property type="entry name" value="Peptidase_C92"/>
</dbReference>
<accession>A0A831WGR9</accession>
<dbReference type="InterPro" id="IPR038765">
    <property type="entry name" value="Papain-like_cys_pep_sf"/>
</dbReference>
<protein>
    <submittedName>
        <fullName evidence="1">Uncharacterized protein</fullName>
    </submittedName>
</protein>
<dbReference type="Gene3D" id="3.90.1720.10">
    <property type="entry name" value="endopeptidase domain like (from Nostoc punctiforme)"/>
    <property type="match status" value="1"/>
</dbReference>
<comment type="caution">
    <text evidence="1">The sequence shown here is derived from an EMBL/GenBank/DDBJ whole genome shotgun (WGS) entry which is preliminary data.</text>
</comment>
<gene>
    <name evidence="1" type="ORF">ENJ12_13575</name>
</gene>
<dbReference type="EMBL" id="DRLF01000469">
    <property type="protein sequence ID" value="HEC07881.1"/>
    <property type="molecule type" value="Genomic_DNA"/>
</dbReference>
<evidence type="ECO:0000313" key="1">
    <source>
        <dbReference type="EMBL" id="HEC07881.1"/>
    </source>
</evidence>
<feature type="non-terminal residue" evidence="1">
    <location>
        <position position="1"/>
    </location>
</feature>
<dbReference type="SUPFAM" id="SSF54001">
    <property type="entry name" value="Cysteine proteinases"/>
    <property type="match status" value="1"/>
</dbReference>
<dbReference type="Proteomes" id="UP000886339">
    <property type="component" value="Unassembled WGS sequence"/>
</dbReference>
<proteinExistence type="predicted"/>
<dbReference type="AlphaFoldDB" id="A0A831WGR9"/>